<evidence type="ECO:0000313" key="2">
    <source>
        <dbReference type="EMBL" id="RVX41273.1"/>
    </source>
</evidence>
<dbReference type="Pfam" id="PF07683">
    <property type="entry name" value="CobW_C"/>
    <property type="match status" value="1"/>
</dbReference>
<dbReference type="SUPFAM" id="SSF90002">
    <property type="entry name" value="Hypothetical protein YjiA, C-terminal domain"/>
    <property type="match status" value="1"/>
</dbReference>
<comment type="caution">
    <text evidence="2">The sequence shown here is derived from an EMBL/GenBank/DDBJ whole genome shotgun (WGS) entry which is preliminary data.</text>
</comment>
<keyword evidence="3" id="KW-1185">Reference proteome</keyword>
<dbReference type="AlphaFoldDB" id="A0A438M6E2"/>
<dbReference type="SMART" id="SM00833">
    <property type="entry name" value="CobW_C"/>
    <property type="match status" value="1"/>
</dbReference>
<dbReference type="InterPro" id="IPR051927">
    <property type="entry name" value="Zn_Chap_cDPG_Synth"/>
</dbReference>
<dbReference type="PANTHER" id="PTHR43603:SF1">
    <property type="entry name" value="ZINC-REGULATED GTPASE METALLOPROTEIN ACTIVATOR 1"/>
    <property type="match status" value="1"/>
</dbReference>
<name>A0A438M6E2_9ACTN</name>
<dbReference type="PANTHER" id="PTHR43603">
    <property type="entry name" value="COBW DOMAIN-CONTAINING PROTEIN DDB_G0274527"/>
    <property type="match status" value="1"/>
</dbReference>
<organism evidence="2 3">
    <name type="scientific">Nonomuraea polychroma</name>
    <dbReference type="NCBI Taxonomy" id="46176"/>
    <lineage>
        <taxon>Bacteria</taxon>
        <taxon>Bacillati</taxon>
        <taxon>Actinomycetota</taxon>
        <taxon>Actinomycetes</taxon>
        <taxon>Streptosporangiales</taxon>
        <taxon>Streptosporangiaceae</taxon>
        <taxon>Nonomuraea</taxon>
    </lineage>
</organism>
<accession>A0A438M6E2</accession>
<protein>
    <submittedName>
        <fullName evidence="2">G3E family GTPase</fullName>
    </submittedName>
</protein>
<dbReference type="InterPro" id="IPR011629">
    <property type="entry name" value="CobW-like_C"/>
</dbReference>
<dbReference type="RefSeq" id="WP_127933535.1">
    <property type="nucleotide sequence ID" value="NZ_SAUN01000001.1"/>
</dbReference>
<reference evidence="2 3" key="1">
    <citation type="submission" date="2019-01" db="EMBL/GenBank/DDBJ databases">
        <title>Sequencing the genomes of 1000 actinobacteria strains.</title>
        <authorList>
            <person name="Klenk H.-P."/>
        </authorList>
    </citation>
    <scope>NUCLEOTIDE SEQUENCE [LARGE SCALE GENOMIC DNA]</scope>
    <source>
        <strain evidence="2 3">DSM 43925</strain>
    </source>
</reference>
<gene>
    <name evidence="2" type="ORF">EDD27_3773</name>
</gene>
<evidence type="ECO:0000259" key="1">
    <source>
        <dbReference type="SMART" id="SM00833"/>
    </source>
</evidence>
<dbReference type="Proteomes" id="UP000284824">
    <property type="component" value="Unassembled WGS sequence"/>
</dbReference>
<sequence length="345" mass="36389">MSVPVVLVAGLHGTARAAVVDRLLADHPGAVVIRHEPRAGLDELVAGLRRLAPAAALLVVEVGDAGEPRVVAEAVIGGGLRLTGVLAALDARHMPIDIIRGDRLDPVQAGQGLGPHVAEVLARQIEYATCLALAGGDAEDVELAAAVLAHLAPCTPVHHLRDGLPRLTGPALCPRELAARVDPGTALLPCDAQTGAVTTVVWRRLRPLHPARLYAAAGELAACTVRGRGRFWLASRHERMLAWDAVAGQVTVRDAGLWMAVLPEAAWDALDPARRAGAALDWNPIIGDRVQHLVFTGPDLDRDRIHALLDACLLTPPEALAGSAAWRAYDDPFARAYGTEAVVSR</sequence>
<dbReference type="OrthoDB" id="9808822at2"/>
<dbReference type="EMBL" id="SAUN01000001">
    <property type="protein sequence ID" value="RVX41273.1"/>
    <property type="molecule type" value="Genomic_DNA"/>
</dbReference>
<evidence type="ECO:0000313" key="3">
    <source>
        <dbReference type="Proteomes" id="UP000284824"/>
    </source>
</evidence>
<feature type="domain" description="CobW C-terminal" evidence="1">
    <location>
        <begin position="197"/>
        <end position="313"/>
    </location>
</feature>
<proteinExistence type="predicted"/>